<name>A0ABT1A7P1_9PSEU</name>
<feature type="transmembrane region" description="Helical" evidence="1">
    <location>
        <begin position="146"/>
        <end position="165"/>
    </location>
</feature>
<evidence type="ECO:0000313" key="2">
    <source>
        <dbReference type="EMBL" id="MCO1659041.1"/>
    </source>
</evidence>
<keyword evidence="1" id="KW-1133">Transmembrane helix</keyword>
<sequence>MRATQTAGGTADRPRGGDRWSIGVAVAACTTFPVLEVAAIAVGGTPEALLPAVLATVCYLPPFLWIVVAVVGGRRPRGAWWLVGGIGAVLVAAAMTTGTQSLAVFPALAVAAMLLVRPARAPAVLLALVAATAPLAVALGGAVQDFWYPTEVLWLYAVVALVAAVRRLEQARGELSEQALLRERLRIDDELSATVGVALADLADRGERLSGPSRSGPAELAELVAASRRTLAQARRVVRGYQRSEIHAELESAVALLAAAGIPARVVGPRAALLADDEAAVRRQLRSATARLLRGGATGGVVLRVDTEGVGAAPRLVVLPDDTGARARVPG</sequence>
<comment type="caution">
    <text evidence="2">The sequence shown here is derived from an EMBL/GenBank/DDBJ whole genome shotgun (WGS) entry which is preliminary data.</text>
</comment>
<keyword evidence="1" id="KW-0812">Transmembrane</keyword>
<keyword evidence="3" id="KW-1185">Reference proteome</keyword>
<dbReference type="RefSeq" id="WP_252443628.1">
    <property type="nucleotide sequence ID" value="NZ_JAGSOV010000061.1"/>
</dbReference>
<dbReference type="EMBL" id="JAGSOV010000061">
    <property type="protein sequence ID" value="MCO1659041.1"/>
    <property type="molecule type" value="Genomic_DNA"/>
</dbReference>
<feature type="transmembrane region" description="Helical" evidence="1">
    <location>
        <begin position="101"/>
        <end position="116"/>
    </location>
</feature>
<feature type="transmembrane region" description="Helical" evidence="1">
    <location>
        <begin position="48"/>
        <end position="71"/>
    </location>
</feature>
<feature type="transmembrane region" description="Helical" evidence="1">
    <location>
        <begin position="20"/>
        <end position="42"/>
    </location>
</feature>
<proteinExistence type="predicted"/>
<gene>
    <name evidence="2" type="ORF">KDL28_28625</name>
</gene>
<evidence type="ECO:0008006" key="4">
    <source>
        <dbReference type="Google" id="ProtNLM"/>
    </source>
</evidence>
<feature type="transmembrane region" description="Helical" evidence="1">
    <location>
        <begin position="78"/>
        <end position="95"/>
    </location>
</feature>
<protein>
    <recommendedName>
        <fullName evidence="4">Signal transduction histidine kinase</fullName>
    </recommendedName>
</protein>
<dbReference type="Proteomes" id="UP001165283">
    <property type="component" value="Unassembled WGS sequence"/>
</dbReference>
<accession>A0ABT1A7P1</accession>
<feature type="transmembrane region" description="Helical" evidence="1">
    <location>
        <begin position="123"/>
        <end position="140"/>
    </location>
</feature>
<reference evidence="2" key="1">
    <citation type="submission" date="2021-04" db="EMBL/GenBank/DDBJ databases">
        <title>Pseudonocardia sp. nov., isolated from sandy soil of mangrove forest.</title>
        <authorList>
            <person name="Zan Z."/>
            <person name="Huang R."/>
            <person name="Liu W."/>
        </authorList>
    </citation>
    <scope>NUCLEOTIDE SEQUENCE</scope>
    <source>
        <strain evidence="2">S2-4</strain>
    </source>
</reference>
<organism evidence="2 3">
    <name type="scientific">Pseudonocardia humida</name>
    <dbReference type="NCBI Taxonomy" id="2800819"/>
    <lineage>
        <taxon>Bacteria</taxon>
        <taxon>Bacillati</taxon>
        <taxon>Actinomycetota</taxon>
        <taxon>Actinomycetes</taxon>
        <taxon>Pseudonocardiales</taxon>
        <taxon>Pseudonocardiaceae</taxon>
        <taxon>Pseudonocardia</taxon>
    </lineage>
</organism>
<keyword evidence="1" id="KW-0472">Membrane</keyword>
<evidence type="ECO:0000313" key="3">
    <source>
        <dbReference type="Proteomes" id="UP001165283"/>
    </source>
</evidence>
<evidence type="ECO:0000256" key="1">
    <source>
        <dbReference type="SAM" id="Phobius"/>
    </source>
</evidence>